<comment type="caution">
    <text evidence="2">The sequence shown here is derived from an EMBL/GenBank/DDBJ whole genome shotgun (WGS) entry which is preliminary data.</text>
</comment>
<feature type="region of interest" description="Disordered" evidence="1">
    <location>
        <begin position="198"/>
        <end position="222"/>
    </location>
</feature>
<keyword evidence="2" id="KW-0695">RNA-directed DNA polymerase</keyword>
<sequence>MSCKKINDMHIKVHDIFANYLEQKLRKTFSAKKVCAAEDNRAMNKKKPDVELIIKGRKVYLDISISFDPKRYYKSKESHYASMLDQDGNSIQVIPIIIGKNSTIHTKSREFFEELDLNIENVYEEIGNLLAVYYASCAEEIYKRKQVMRDEENNLPEIRNVNLTNNRFAELVSDEIQIKEKSEHQAILEYLKEQQKLQKPMQKADKAKKKRKPDDLPENLDQHLNETSDQLNSSIQINQNEILLSLTPAIQQEIQMELRIPNKTTVTKILAQQQNVQIAFQRKATPQTRKQDNQFMTLFPGLNLDQI</sequence>
<dbReference type="EMBL" id="CATOUU010001183">
    <property type="protein sequence ID" value="CAI9978217.1"/>
    <property type="molecule type" value="Genomic_DNA"/>
</dbReference>
<dbReference type="Proteomes" id="UP001642409">
    <property type="component" value="Unassembled WGS sequence"/>
</dbReference>
<gene>
    <name evidence="3" type="ORF">HINF_LOCUS35522</name>
    <name evidence="2" type="ORF">HINF_LOCUS65862</name>
</gene>
<evidence type="ECO:0000313" key="3">
    <source>
        <dbReference type="EMBL" id="CAL6034579.1"/>
    </source>
</evidence>
<protein>
    <submittedName>
        <fullName evidence="2 3">Reverse transcriptase/endonuclease</fullName>
    </submittedName>
</protein>
<reference evidence="2" key="1">
    <citation type="submission" date="2023-06" db="EMBL/GenBank/DDBJ databases">
        <authorList>
            <person name="Kurt Z."/>
        </authorList>
    </citation>
    <scope>NUCLEOTIDE SEQUENCE</scope>
</reference>
<keyword evidence="2" id="KW-0808">Transferase</keyword>
<reference evidence="3 4" key="2">
    <citation type="submission" date="2024-07" db="EMBL/GenBank/DDBJ databases">
        <authorList>
            <person name="Akdeniz Z."/>
        </authorList>
    </citation>
    <scope>NUCLEOTIDE SEQUENCE [LARGE SCALE GENOMIC DNA]</scope>
</reference>
<keyword evidence="4" id="KW-1185">Reference proteome</keyword>
<dbReference type="GO" id="GO:0003964">
    <property type="term" value="F:RNA-directed DNA polymerase activity"/>
    <property type="evidence" value="ECO:0007669"/>
    <property type="project" value="UniProtKB-KW"/>
</dbReference>
<organism evidence="2">
    <name type="scientific">Hexamita inflata</name>
    <dbReference type="NCBI Taxonomy" id="28002"/>
    <lineage>
        <taxon>Eukaryota</taxon>
        <taxon>Metamonada</taxon>
        <taxon>Diplomonadida</taxon>
        <taxon>Hexamitidae</taxon>
        <taxon>Hexamitinae</taxon>
        <taxon>Hexamita</taxon>
    </lineage>
</organism>
<feature type="compositionally biased region" description="Basic and acidic residues" evidence="1">
    <location>
        <begin position="212"/>
        <end position="222"/>
    </location>
</feature>
<accession>A0AA86RK84</accession>
<evidence type="ECO:0000256" key="1">
    <source>
        <dbReference type="SAM" id="MobiDB-lite"/>
    </source>
</evidence>
<evidence type="ECO:0000313" key="4">
    <source>
        <dbReference type="Proteomes" id="UP001642409"/>
    </source>
</evidence>
<proteinExistence type="predicted"/>
<keyword evidence="2" id="KW-0548">Nucleotidyltransferase</keyword>
<name>A0AA86RK84_9EUKA</name>
<dbReference type="AlphaFoldDB" id="A0AA86RK84"/>
<dbReference type="EMBL" id="CAXDID020000128">
    <property type="protein sequence ID" value="CAL6034579.1"/>
    <property type="molecule type" value="Genomic_DNA"/>
</dbReference>
<evidence type="ECO:0000313" key="2">
    <source>
        <dbReference type="EMBL" id="CAI9978217.1"/>
    </source>
</evidence>